<dbReference type="AlphaFoldDB" id="A0A0C9U387"/>
<accession>A0A0C9U387</accession>
<dbReference type="Gene3D" id="3.30.160.60">
    <property type="entry name" value="Classic Zinc Finger"/>
    <property type="match status" value="1"/>
</dbReference>
<dbReference type="InterPro" id="IPR036236">
    <property type="entry name" value="Znf_C2H2_sf"/>
</dbReference>
<proteinExistence type="predicted"/>
<dbReference type="SUPFAM" id="SSF57667">
    <property type="entry name" value="beta-beta-alpha zinc fingers"/>
    <property type="match status" value="1"/>
</dbReference>
<feature type="region of interest" description="Disordered" evidence="1">
    <location>
        <begin position="40"/>
        <end position="59"/>
    </location>
</feature>
<protein>
    <recommendedName>
        <fullName evidence="4">C2H2-type domain-containing protein</fullName>
    </recommendedName>
</protein>
<name>A0A0C9U387_SPHS4</name>
<feature type="region of interest" description="Disordered" evidence="1">
    <location>
        <begin position="149"/>
        <end position="196"/>
    </location>
</feature>
<evidence type="ECO:0008006" key="4">
    <source>
        <dbReference type="Google" id="ProtNLM"/>
    </source>
</evidence>
<organism evidence="2 3">
    <name type="scientific">Sphaerobolus stellatus (strain SS14)</name>
    <dbReference type="NCBI Taxonomy" id="990650"/>
    <lineage>
        <taxon>Eukaryota</taxon>
        <taxon>Fungi</taxon>
        <taxon>Dikarya</taxon>
        <taxon>Basidiomycota</taxon>
        <taxon>Agaricomycotina</taxon>
        <taxon>Agaricomycetes</taxon>
        <taxon>Phallomycetidae</taxon>
        <taxon>Geastrales</taxon>
        <taxon>Sphaerobolaceae</taxon>
        <taxon>Sphaerobolus</taxon>
    </lineage>
</organism>
<evidence type="ECO:0000256" key="1">
    <source>
        <dbReference type="SAM" id="MobiDB-lite"/>
    </source>
</evidence>
<sequence length="216" mass="23580">MITENFSTVPNAGAVPDVTSDVLVGETTNGVRHFLPVAEAPPPAAATHPPADTVSPHNADNCIDRVEKKDKAELAKTYIKHRPGLNPPYHCAYMKTYKSSCGKSFKTIDEALAHVGSHLKNVIKTCRLCGQCFTKAEYAKKHIKLGRCRPSSSVARPPTPPPKPKPTVKFIPSPPKPRSIPLVKTPVVTREPAPETSLQVPWLDMPNLYGNESFED</sequence>
<keyword evidence="3" id="KW-1185">Reference proteome</keyword>
<gene>
    <name evidence="2" type="ORF">M422DRAFT_275850</name>
</gene>
<dbReference type="Proteomes" id="UP000054279">
    <property type="component" value="Unassembled WGS sequence"/>
</dbReference>
<dbReference type="HOGENOM" id="CLU_1278347_0_0_1"/>
<evidence type="ECO:0000313" key="3">
    <source>
        <dbReference type="Proteomes" id="UP000054279"/>
    </source>
</evidence>
<dbReference type="EMBL" id="KN837641">
    <property type="protein sequence ID" value="KIJ23547.1"/>
    <property type="molecule type" value="Genomic_DNA"/>
</dbReference>
<reference evidence="2 3" key="1">
    <citation type="submission" date="2014-06" db="EMBL/GenBank/DDBJ databases">
        <title>Evolutionary Origins and Diversification of the Mycorrhizal Mutualists.</title>
        <authorList>
            <consortium name="DOE Joint Genome Institute"/>
            <consortium name="Mycorrhizal Genomics Consortium"/>
            <person name="Kohler A."/>
            <person name="Kuo A."/>
            <person name="Nagy L.G."/>
            <person name="Floudas D."/>
            <person name="Copeland A."/>
            <person name="Barry K.W."/>
            <person name="Cichocki N."/>
            <person name="Veneault-Fourrey C."/>
            <person name="LaButti K."/>
            <person name="Lindquist E.A."/>
            <person name="Lipzen A."/>
            <person name="Lundell T."/>
            <person name="Morin E."/>
            <person name="Murat C."/>
            <person name="Riley R."/>
            <person name="Ohm R."/>
            <person name="Sun H."/>
            <person name="Tunlid A."/>
            <person name="Henrissat B."/>
            <person name="Grigoriev I.V."/>
            <person name="Hibbett D.S."/>
            <person name="Martin F."/>
        </authorList>
    </citation>
    <scope>NUCLEOTIDE SEQUENCE [LARGE SCALE GENOMIC DNA]</scope>
    <source>
        <strain evidence="2 3">SS14</strain>
    </source>
</reference>
<evidence type="ECO:0000313" key="2">
    <source>
        <dbReference type="EMBL" id="KIJ23547.1"/>
    </source>
</evidence>